<sequence length="497" mass="55134">MKLITAPILAFAGAAMGLAHSIRPFSNSTVSYASTSGGQFTIDGKTGYFPGTNCYWCSFLKKHADIDLTLDRIANSGLRILRVWGFSDVTEVPSDGSVWFQRLSAEGSTINTGPDGLQVLDYVVEAAEQRGLKLVIPLVNYWGDYGGMKAYLRAFGGGDVTTWYTNEATQAQYRKYVKTIVNRYHDSKAIFAWELANEPRCAGCNTDVIYQWAANVSRYVKELDKSHMVTLGDEGMGLNGTDNSYPYTYVEGTDFAKFLTIDTLDFGTIHMYPSHWGVDFDWGNGWIESHAKACVEAGKPCFLEECELRSPVMEPNGDFVMNSWLRKATQKSFIRDPRWLKSFRTDGNARFYKAGDLVRYGTDGSIRFIGRKDTEVKLQCYRVELGEIEYQMRQFLPPSAQAVAAIIGSEDSWKEPDLAAFICMSALGGESDATKAGVAPKVSEPALDVAALRAQLAELLPAYMVSSVYIPVEKIPKTASGKTDRKKLKELALKLIL</sequence>
<keyword evidence="2" id="KW-0964">Secreted</keyword>
<keyword evidence="3 5" id="KW-0732">Signal</keyword>
<feature type="signal peptide" evidence="5">
    <location>
        <begin position="1"/>
        <end position="19"/>
    </location>
</feature>
<reference evidence="7" key="1">
    <citation type="submission" date="2021-05" db="EMBL/GenBank/DDBJ databases">
        <authorList>
            <person name="Khan N."/>
        </authorList>
    </citation>
    <scope>NUCLEOTIDE SEQUENCE</scope>
</reference>
<comment type="caution">
    <text evidence="7">The sequence shown here is derived from an EMBL/GenBank/DDBJ whole genome shotgun (WGS) entry which is preliminary data.</text>
</comment>
<dbReference type="PANTHER" id="PTHR31451:SF39">
    <property type="entry name" value="MANNAN ENDO-1,4-BETA-MANNOSIDASE 1"/>
    <property type="match status" value="1"/>
</dbReference>
<dbReference type="AlphaFoldDB" id="A0A8J2NGE0"/>
<evidence type="ECO:0000256" key="4">
    <source>
        <dbReference type="ARBA" id="ARBA00022801"/>
    </source>
</evidence>
<dbReference type="GO" id="GO:0016985">
    <property type="term" value="F:mannan endo-1,4-beta-mannosidase activity"/>
    <property type="evidence" value="ECO:0007669"/>
    <property type="project" value="TreeGrafter"/>
</dbReference>
<feature type="domain" description="Glycoside hydrolase family 5" evidence="6">
    <location>
        <begin position="161"/>
        <end position="278"/>
    </location>
</feature>
<protein>
    <recommendedName>
        <fullName evidence="6">Glycoside hydrolase family 5 domain-containing protein</fullName>
    </recommendedName>
</protein>
<evidence type="ECO:0000256" key="2">
    <source>
        <dbReference type="ARBA" id="ARBA00022525"/>
    </source>
</evidence>
<evidence type="ECO:0000259" key="6">
    <source>
        <dbReference type="Pfam" id="PF26410"/>
    </source>
</evidence>
<dbReference type="GO" id="GO:0005576">
    <property type="term" value="C:extracellular region"/>
    <property type="evidence" value="ECO:0007669"/>
    <property type="project" value="UniProtKB-SubCell"/>
</dbReference>
<accession>A0A8J2NGE0</accession>
<dbReference type="Proteomes" id="UP000693738">
    <property type="component" value="Unassembled WGS sequence"/>
</dbReference>
<comment type="subcellular location">
    <subcellularLocation>
        <location evidence="1">Secreted</location>
    </subcellularLocation>
</comment>
<proteinExistence type="predicted"/>
<dbReference type="EMBL" id="CAJSTJ010000143">
    <property type="protein sequence ID" value="CAG7561817.1"/>
    <property type="molecule type" value="Genomic_DNA"/>
</dbReference>
<dbReference type="Pfam" id="PF26410">
    <property type="entry name" value="GH5_mannosidase"/>
    <property type="match status" value="1"/>
</dbReference>
<evidence type="ECO:0000313" key="7">
    <source>
        <dbReference type="EMBL" id="CAG7561817.1"/>
    </source>
</evidence>
<organism evidence="7 8">
    <name type="scientific">Fusarium equiseti</name>
    <name type="common">Fusarium scirpi</name>
    <dbReference type="NCBI Taxonomy" id="61235"/>
    <lineage>
        <taxon>Eukaryota</taxon>
        <taxon>Fungi</taxon>
        <taxon>Dikarya</taxon>
        <taxon>Ascomycota</taxon>
        <taxon>Pezizomycotina</taxon>
        <taxon>Sordariomycetes</taxon>
        <taxon>Hypocreomycetidae</taxon>
        <taxon>Hypocreales</taxon>
        <taxon>Nectriaceae</taxon>
        <taxon>Fusarium</taxon>
        <taxon>Fusarium incarnatum-equiseti species complex</taxon>
    </lineage>
</organism>
<feature type="chain" id="PRO_5035222901" description="Glycoside hydrolase family 5 domain-containing protein" evidence="5">
    <location>
        <begin position="20"/>
        <end position="497"/>
    </location>
</feature>
<dbReference type="GO" id="GO:0046355">
    <property type="term" value="P:mannan catabolic process"/>
    <property type="evidence" value="ECO:0007669"/>
    <property type="project" value="UniProtKB-ARBA"/>
</dbReference>
<keyword evidence="4" id="KW-0378">Hydrolase</keyword>
<evidence type="ECO:0000256" key="3">
    <source>
        <dbReference type="ARBA" id="ARBA00022729"/>
    </source>
</evidence>
<evidence type="ECO:0000313" key="8">
    <source>
        <dbReference type="Proteomes" id="UP000693738"/>
    </source>
</evidence>
<gene>
    <name evidence="7" type="ORF">FEQUK3_LOCUS7530</name>
</gene>
<name>A0A8J2NGE0_FUSEQ</name>
<dbReference type="InterPro" id="IPR001547">
    <property type="entry name" value="Glyco_hydro_5"/>
</dbReference>
<evidence type="ECO:0000256" key="5">
    <source>
        <dbReference type="SAM" id="SignalP"/>
    </source>
</evidence>
<dbReference type="InterPro" id="IPR045053">
    <property type="entry name" value="MAN-like"/>
</dbReference>
<evidence type="ECO:0000256" key="1">
    <source>
        <dbReference type="ARBA" id="ARBA00004613"/>
    </source>
</evidence>
<dbReference type="PANTHER" id="PTHR31451">
    <property type="match status" value="1"/>
</dbReference>